<accession>A0ABY4D279</accession>
<feature type="signal peptide" evidence="1">
    <location>
        <begin position="1"/>
        <end position="21"/>
    </location>
</feature>
<gene>
    <name evidence="2" type="ORF">MTX78_01725</name>
</gene>
<evidence type="ECO:0000313" key="2">
    <source>
        <dbReference type="EMBL" id="UOG75329.1"/>
    </source>
</evidence>
<keyword evidence="1" id="KW-0732">Signal</keyword>
<dbReference type="Proteomes" id="UP000831113">
    <property type="component" value="Chromosome"/>
</dbReference>
<reference evidence="2 3" key="1">
    <citation type="submission" date="2022-03" db="EMBL/GenBank/DDBJ databases">
        <title>Hymenobactersp. isolated from the air.</title>
        <authorList>
            <person name="Won M."/>
            <person name="Kwon S.-W."/>
        </authorList>
    </citation>
    <scope>NUCLEOTIDE SEQUENCE [LARGE SCALE GENOMIC DNA]</scope>
    <source>
        <strain evidence="2 3">KACC 21982</strain>
    </source>
</reference>
<dbReference type="RefSeq" id="WP_243799349.1">
    <property type="nucleotide sequence ID" value="NZ_CP094669.1"/>
</dbReference>
<evidence type="ECO:0000256" key="1">
    <source>
        <dbReference type="SAM" id="SignalP"/>
    </source>
</evidence>
<protein>
    <submittedName>
        <fullName evidence="2">Uncharacterized protein</fullName>
    </submittedName>
</protein>
<dbReference type="EMBL" id="CP094669">
    <property type="protein sequence ID" value="UOG75329.1"/>
    <property type="molecule type" value="Genomic_DNA"/>
</dbReference>
<sequence>MRIRLSVFCLCTLFFYNHASAQVSSNNSSVAPSVAVVQQQYDAFFTAHPQLYTGPEYVDYAKRFQTVIGHQFFLSPEEHRGNVYYNNHQFKDIALAYDIALDQVVLKHPTTPLYLSLLNENVRHFTLDNHRFIRLVADSSTSKVLRTGYYEVLVDSSVQLLAKRIKIRQERANQGKIEIEFFPGDKLFVRKGAVYHPVGSKKSLTRLFADRGKEVQKYIQANKLKFKKDRREAAIVRVTRYYTSLAAQ</sequence>
<feature type="chain" id="PRO_5046721540" evidence="1">
    <location>
        <begin position="22"/>
        <end position="248"/>
    </location>
</feature>
<evidence type="ECO:0000313" key="3">
    <source>
        <dbReference type="Proteomes" id="UP000831113"/>
    </source>
</evidence>
<keyword evidence="3" id="KW-1185">Reference proteome</keyword>
<name>A0ABY4D279_9BACT</name>
<proteinExistence type="predicted"/>
<organism evidence="2 3">
    <name type="scientific">Hymenobacter tibetensis</name>
    <dbReference type="NCBI Taxonomy" id="497967"/>
    <lineage>
        <taxon>Bacteria</taxon>
        <taxon>Pseudomonadati</taxon>
        <taxon>Bacteroidota</taxon>
        <taxon>Cytophagia</taxon>
        <taxon>Cytophagales</taxon>
        <taxon>Hymenobacteraceae</taxon>
        <taxon>Hymenobacter</taxon>
    </lineage>
</organism>